<dbReference type="Pfam" id="PF20594">
    <property type="entry name" value="DUF6794"/>
    <property type="match status" value="1"/>
</dbReference>
<reference evidence="3" key="2">
    <citation type="submission" date="2020-09" db="EMBL/GenBank/DDBJ databases">
        <authorList>
            <person name="Sun Q."/>
            <person name="Zhou Y."/>
        </authorList>
    </citation>
    <scope>NUCLEOTIDE SEQUENCE</scope>
    <source>
        <strain evidence="3">CGMCC 1.10998</strain>
    </source>
</reference>
<dbReference type="InterPro" id="IPR046744">
    <property type="entry name" value="DUF6794"/>
</dbReference>
<evidence type="ECO:0000259" key="2">
    <source>
        <dbReference type="Pfam" id="PF20594"/>
    </source>
</evidence>
<sequence>MIAEKMSALIPSDSPPKSKKLSGTLPRSQWPETVGETVEDLLSRLSPQDKEMIRATRREDLILFRRGLGRSISKHYGLNQGNRRLFMAACGRRCNPADAAFRIIESLWLRLRGN</sequence>
<gene>
    <name evidence="3" type="ORF">GCM10011396_08280</name>
</gene>
<reference evidence="3" key="1">
    <citation type="journal article" date="2014" name="Int. J. Syst. Evol. Microbiol.">
        <title>Complete genome sequence of Corynebacterium casei LMG S-19264T (=DSM 44701T), isolated from a smear-ripened cheese.</title>
        <authorList>
            <consortium name="US DOE Joint Genome Institute (JGI-PGF)"/>
            <person name="Walter F."/>
            <person name="Albersmeier A."/>
            <person name="Kalinowski J."/>
            <person name="Ruckert C."/>
        </authorList>
    </citation>
    <scope>NUCLEOTIDE SEQUENCE</scope>
    <source>
        <strain evidence="3">CGMCC 1.10998</strain>
    </source>
</reference>
<dbReference type="EMBL" id="BMED01000001">
    <property type="protein sequence ID" value="GGC63639.1"/>
    <property type="molecule type" value="Genomic_DNA"/>
</dbReference>
<feature type="region of interest" description="Disordered" evidence="1">
    <location>
        <begin position="1"/>
        <end position="29"/>
    </location>
</feature>
<evidence type="ECO:0000313" key="4">
    <source>
        <dbReference type="Proteomes" id="UP000637423"/>
    </source>
</evidence>
<protein>
    <recommendedName>
        <fullName evidence="2">DUF6794 domain-containing protein</fullName>
    </recommendedName>
</protein>
<accession>A0A916XDE3</accession>
<evidence type="ECO:0000313" key="3">
    <source>
        <dbReference type="EMBL" id="GGC63639.1"/>
    </source>
</evidence>
<keyword evidence="4" id="KW-1185">Reference proteome</keyword>
<dbReference type="AlphaFoldDB" id="A0A916XDE3"/>
<comment type="caution">
    <text evidence="3">The sequence shown here is derived from an EMBL/GenBank/DDBJ whole genome shotgun (WGS) entry which is preliminary data.</text>
</comment>
<organism evidence="3 4">
    <name type="scientific">Undibacterium terreum</name>
    <dbReference type="NCBI Taxonomy" id="1224302"/>
    <lineage>
        <taxon>Bacteria</taxon>
        <taxon>Pseudomonadati</taxon>
        <taxon>Pseudomonadota</taxon>
        <taxon>Betaproteobacteria</taxon>
        <taxon>Burkholderiales</taxon>
        <taxon>Oxalobacteraceae</taxon>
        <taxon>Undibacterium</taxon>
    </lineage>
</organism>
<feature type="domain" description="DUF6794" evidence="2">
    <location>
        <begin position="30"/>
        <end position="111"/>
    </location>
</feature>
<evidence type="ECO:0000256" key="1">
    <source>
        <dbReference type="SAM" id="MobiDB-lite"/>
    </source>
</evidence>
<dbReference type="Proteomes" id="UP000637423">
    <property type="component" value="Unassembled WGS sequence"/>
</dbReference>
<name>A0A916XDE3_9BURK</name>
<proteinExistence type="predicted"/>